<protein>
    <recommendedName>
        <fullName evidence="5">Elongator complex protein 2</fullName>
    </recommendedName>
</protein>
<dbReference type="PANTHER" id="PTHR44111">
    <property type="entry name" value="ELONGATOR COMPLEX PROTEIN 2"/>
    <property type="match status" value="1"/>
</dbReference>
<evidence type="ECO:0000256" key="5">
    <source>
        <dbReference type="ARBA" id="ARBA00020267"/>
    </source>
</evidence>
<keyword evidence="6" id="KW-0963">Cytoplasm</keyword>
<dbReference type="Proteomes" id="UP000694388">
    <property type="component" value="Unplaced"/>
</dbReference>
<accession>A0A8C4QQH8</accession>
<evidence type="ECO:0000313" key="13">
    <source>
        <dbReference type="Proteomes" id="UP000694388"/>
    </source>
</evidence>
<reference evidence="12" key="1">
    <citation type="submission" date="2025-08" db="UniProtKB">
        <authorList>
            <consortium name="Ensembl"/>
        </authorList>
    </citation>
    <scope>IDENTIFICATION</scope>
</reference>
<dbReference type="Gene3D" id="2.130.10.10">
    <property type="entry name" value="YVTN repeat-like/Quinoprotein amine dehydrogenase"/>
    <property type="match status" value="4"/>
</dbReference>
<dbReference type="InterPro" id="IPR037289">
    <property type="entry name" value="Elp2"/>
</dbReference>
<dbReference type="GO" id="GO:0005737">
    <property type="term" value="C:cytoplasm"/>
    <property type="evidence" value="ECO:0007669"/>
    <property type="project" value="UniProtKB-SubCell"/>
</dbReference>
<dbReference type="PROSITE" id="PS50082">
    <property type="entry name" value="WD_REPEATS_2"/>
    <property type="match status" value="4"/>
</dbReference>
<dbReference type="AlphaFoldDB" id="A0A8C4QQH8"/>
<dbReference type="InterPro" id="IPR001680">
    <property type="entry name" value="WD40_rpt"/>
</dbReference>
<keyword evidence="9" id="KW-0677">Repeat</keyword>
<name>A0A8C4QQH8_EPTBU</name>
<keyword evidence="13" id="KW-1185">Reference proteome</keyword>
<evidence type="ECO:0000256" key="1">
    <source>
        <dbReference type="ARBA" id="ARBA00004123"/>
    </source>
</evidence>
<dbReference type="Pfam" id="PF00400">
    <property type="entry name" value="WD40"/>
    <property type="match status" value="7"/>
</dbReference>
<sequence>MQGFVKSSCHVVCAMATGVRMVHAACAVNRTSHALSCGPLGLVAFASARSVVIYEPRNAKLGGRVLQALNGHNGKVNCVCWISKSNCESELELLSGASDNLVLLWKQQDKQFTCSGRLEGHEGPVTAVDSIILASHDLLLVTAAGDSSVRVWLRHAPEDAAVCVQVLSFGNGFVLALALALLPGTEEPILACGGNDRTIHLYALQENKMVLKQRLIGHEDWVRDLDFAVNGPEDLLLASCSQDGYIRLWQIGVQTEKPPEDMDVPLRLTENTFIVSTAGRVVKFIVTAEAVLAGHDGWVLGVHWQSSSSKGVLQSLRLLSCSMDKTMVIWAPDPDTGVWLEQVRVGDVGGNTLGFLGCQFRDDGCAIMGYVFHGALQLWCFDSDSQEWRLHPAVSGHAGSVNGLAWDPAGCFLLSAGADQTTRLFAQWVHSPCVSTWHEFCRPQIHGYALQCLAPLPHFRFVSGADEKLLRAFAAPRHALENLARLTSLSSADLDLKPTPGEERLAEGACIPALGLSNKAVFQGEENTGRTNDEKERMSGTGDRYPQSCFHACQLDEPPAEHHLLQNTLWPEVQKLYGHGYEIFAVATDPGSTLIASACKASHPDQAAILLWSVAQWRLLGSLVHHSLTVTALAFSPDGSRLLAASRDRTWSLWQRRDKADTSKEGLPFVLIGATDKATAIHSRLIWDCAWSHDSEYFVTAGRDHKLRCGNGAGVWRNHPAHVEPQNRPSSRGRLVAIAYL</sequence>
<reference evidence="12" key="2">
    <citation type="submission" date="2025-09" db="UniProtKB">
        <authorList>
            <consortium name="Ensembl"/>
        </authorList>
    </citation>
    <scope>IDENTIFICATION</scope>
</reference>
<evidence type="ECO:0000256" key="2">
    <source>
        <dbReference type="ARBA" id="ARBA00004496"/>
    </source>
</evidence>
<feature type="repeat" description="WD" evidence="11">
    <location>
        <begin position="623"/>
        <end position="664"/>
    </location>
</feature>
<proteinExistence type="inferred from homology"/>
<feature type="repeat" description="WD" evidence="11">
    <location>
        <begin position="121"/>
        <end position="152"/>
    </location>
</feature>
<keyword evidence="10" id="KW-0539">Nucleus</keyword>
<evidence type="ECO:0000256" key="11">
    <source>
        <dbReference type="PROSITE-ProRule" id="PRU00221"/>
    </source>
</evidence>
<organism evidence="12 13">
    <name type="scientific">Eptatretus burgeri</name>
    <name type="common">Inshore hagfish</name>
    <dbReference type="NCBI Taxonomy" id="7764"/>
    <lineage>
        <taxon>Eukaryota</taxon>
        <taxon>Metazoa</taxon>
        <taxon>Chordata</taxon>
        <taxon>Craniata</taxon>
        <taxon>Vertebrata</taxon>
        <taxon>Cyclostomata</taxon>
        <taxon>Myxini</taxon>
        <taxon>Myxiniformes</taxon>
        <taxon>Myxinidae</taxon>
        <taxon>Eptatretinae</taxon>
        <taxon>Eptatretus</taxon>
    </lineage>
</organism>
<dbReference type="InterPro" id="IPR015943">
    <property type="entry name" value="WD40/YVTN_repeat-like_dom_sf"/>
</dbReference>
<evidence type="ECO:0000256" key="6">
    <source>
        <dbReference type="ARBA" id="ARBA00022490"/>
    </source>
</evidence>
<dbReference type="OMA" id="ENFRHIS"/>
<dbReference type="GO" id="GO:0002098">
    <property type="term" value="P:tRNA wobble uridine modification"/>
    <property type="evidence" value="ECO:0007669"/>
    <property type="project" value="InterPro"/>
</dbReference>
<dbReference type="GO" id="GO:0033588">
    <property type="term" value="C:elongator holoenzyme complex"/>
    <property type="evidence" value="ECO:0007669"/>
    <property type="project" value="InterPro"/>
</dbReference>
<dbReference type="GO" id="GO:0005634">
    <property type="term" value="C:nucleus"/>
    <property type="evidence" value="ECO:0007669"/>
    <property type="project" value="UniProtKB-SubCell"/>
</dbReference>
<evidence type="ECO:0000256" key="8">
    <source>
        <dbReference type="ARBA" id="ARBA00022694"/>
    </source>
</evidence>
<evidence type="ECO:0000256" key="3">
    <source>
        <dbReference type="ARBA" id="ARBA00005043"/>
    </source>
</evidence>
<comment type="similarity">
    <text evidence="4">Belongs to the WD repeat ELP2 family.</text>
</comment>
<dbReference type="SUPFAM" id="SSF50978">
    <property type="entry name" value="WD40 repeat-like"/>
    <property type="match status" value="2"/>
</dbReference>
<dbReference type="FunFam" id="2.130.10.10:FF:000400">
    <property type="entry name" value="Elongator acetyltransferase complex subunit 2"/>
    <property type="match status" value="1"/>
</dbReference>
<dbReference type="SMART" id="SM00320">
    <property type="entry name" value="WD40"/>
    <property type="match status" value="9"/>
</dbReference>
<evidence type="ECO:0000256" key="7">
    <source>
        <dbReference type="ARBA" id="ARBA00022574"/>
    </source>
</evidence>
<evidence type="ECO:0000313" key="12">
    <source>
        <dbReference type="Ensembl" id="ENSEBUP00000018284.1"/>
    </source>
</evidence>
<comment type="subcellular location">
    <subcellularLocation>
        <location evidence="2">Cytoplasm</location>
    </subcellularLocation>
    <subcellularLocation>
        <location evidence="1">Nucleus</location>
    </subcellularLocation>
</comment>
<dbReference type="UniPathway" id="UPA00988"/>
<keyword evidence="7 11" id="KW-0853">WD repeat</keyword>
<feature type="repeat" description="WD" evidence="11">
    <location>
        <begin position="215"/>
        <end position="251"/>
    </location>
</feature>
<dbReference type="InterPro" id="IPR036322">
    <property type="entry name" value="WD40_repeat_dom_sf"/>
</dbReference>
<evidence type="ECO:0000256" key="10">
    <source>
        <dbReference type="ARBA" id="ARBA00023242"/>
    </source>
</evidence>
<dbReference type="GeneTree" id="ENSGT00390000000916"/>
<dbReference type="PROSITE" id="PS50294">
    <property type="entry name" value="WD_REPEATS_REGION"/>
    <property type="match status" value="3"/>
</dbReference>
<evidence type="ECO:0000256" key="9">
    <source>
        <dbReference type="ARBA" id="ARBA00022737"/>
    </source>
</evidence>
<comment type="pathway">
    <text evidence="3">tRNA modification; 5-methoxycarbonylmethyl-2-thiouridine-tRNA biosynthesis.</text>
</comment>
<dbReference type="CDD" id="cd00200">
    <property type="entry name" value="WD40"/>
    <property type="match status" value="1"/>
</dbReference>
<keyword evidence="8" id="KW-0819">tRNA processing</keyword>
<dbReference type="Ensembl" id="ENSEBUT00000018860.1">
    <property type="protein sequence ID" value="ENSEBUP00000018284.1"/>
    <property type="gene ID" value="ENSEBUG00000011409.1"/>
</dbReference>
<feature type="repeat" description="WD" evidence="11">
    <location>
        <begin position="394"/>
        <end position="425"/>
    </location>
</feature>
<evidence type="ECO:0000256" key="4">
    <source>
        <dbReference type="ARBA" id="ARBA00005881"/>
    </source>
</evidence>
<dbReference type="PANTHER" id="PTHR44111:SF1">
    <property type="entry name" value="ELONGATOR COMPLEX PROTEIN 2"/>
    <property type="match status" value="1"/>
</dbReference>